<dbReference type="EMBL" id="CP031387">
    <property type="protein sequence ID" value="QPH00415.1"/>
    <property type="molecule type" value="Genomic_DNA"/>
</dbReference>
<evidence type="ECO:0000256" key="1">
    <source>
        <dbReference type="SAM" id="MobiDB-lite"/>
    </source>
</evidence>
<feature type="region of interest" description="Disordered" evidence="1">
    <location>
        <begin position="265"/>
        <end position="286"/>
    </location>
</feature>
<dbReference type="AlphaFoldDB" id="A0A7S9PVF8"/>
<name>A0A7S9PVF8_EPIFF</name>
<proteinExistence type="predicted"/>
<keyword evidence="3" id="KW-1185">Reference proteome</keyword>
<gene>
    <name evidence="2" type="ORF">C2857_003940</name>
</gene>
<sequence>MASHQVELLAPFGTTSEEQWFRTAYKWKRDEIFRWMKTIAEAGGVPPRDDAAVKKFMMDLYNDIESLSVPNGSRYKAPAPPSHIYRRVNRDFPRDGTSKFFVEGWTIRPSIDPIDPSMMKGRVPRVPRWWCPYDLLGLFLSLLGPAPDGANKNNFYLPLTAVYALFMVQRNDFKDKRAPSQMDSKGSQVPFGNCAETYPFVTRFLGDKTKNGSMAGLALQREFMAEEEYPEYDPYTDGEIWKNLLGPCGNCRELMKRARADISKFSTNLDKDKAPKRPSEPLAKAE</sequence>
<evidence type="ECO:0000313" key="2">
    <source>
        <dbReference type="EMBL" id="QPH00415.1"/>
    </source>
</evidence>
<evidence type="ECO:0000313" key="3">
    <source>
        <dbReference type="Proteomes" id="UP000594364"/>
    </source>
</evidence>
<feature type="compositionally biased region" description="Basic and acidic residues" evidence="1">
    <location>
        <begin position="269"/>
        <end position="286"/>
    </location>
</feature>
<dbReference type="Proteomes" id="UP000594364">
    <property type="component" value="Chromosome 3"/>
</dbReference>
<dbReference type="OrthoDB" id="5350472at2759"/>
<organism evidence="2 3">
    <name type="scientific">Epichloe festucae (strain Fl1)</name>
    <dbReference type="NCBI Taxonomy" id="877507"/>
    <lineage>
        <taxon>Eukaryota</taxon>
        <taxon>Fungi</taxon>
        <taxon>Dikarya</taxon>
        <taxon>Ascomycota</taxon>
        <taxon>Pezizomycotina</taxon>
        <taxon>Sordariomycetes</taxon>
        <taxon>Hypocreomycetidae</taxon>
        <taxon>Hypocreales</taxon>
        <taxon>Clavicipitaceae</taxon>
        <taxon>Epichloe</taxon>
    </lineage>
</organism>
<reference evidence="2 3" key="1">
    <citation type="journal article" date="2018" name="PLoS Genet.">
        <title>Repeat elements organise 3D genome structure and mediate transcription in the filamentous fungus Epichloe festucae.</title>
        <authorList>
            <person name="Winter D.J."/>
            <person name="Ganley A.R.D."/>
            <person name="Young C.A."/>
            <person name="Liachko I."/>
            <person name="Schardl C.L."/>
            <person name="Dupont P.Y."/>
            <person name="Berry D."/>
            <person name="Ram A."/>
            <person name="Scott B."/>
            <person name="Cox M.P."/>
        </authorList>
    </citation>
    <scope>NUCLEOTIDE SEQUENCE [LARGE SCALE GENOMIC DNA]</scope>
    <source>
        <strain evidence="2 3">Fl1</strain>
    </source>
</reference>
<accession>A0A7S9PVF8</accession>
<protein>
    <submittedName>
        <fullName evidence="2">Uncharacterized protein</fullName>
    </submittedName>
</protein>